<name>A0A6J6ZL98_9ZZZZ</name>
<evidence type="ECO:0000313" key="6">
    <source>
        <dbReference type="EMBL" id="CAB4819858.1"/>
    </source>
</evidence>
<dbReference type="GO" id="GO:0016887">
    <property type="term" value="F:ATP hydrolysis activity"/>
    <property type="evidence" value="ECO:0007669"/>
    <property type="project" value="InterPro"/>
</dbReference>
<dbReference type="InterPro" id="IPR003593">
    <property type="entry name" value="AAA+_ATPase"/>
</dbReference>
<dbReference type="PANTHER" id="PTHR46743:SF2">
    <property type="entry name" value="TEICHOIC ACIDS EXPORT ATP-BINDING PROTEIN TAGH"/>
    <property type="match status" value="1"/>
</dbReference>
<dbReference type="PROSITE" id="PS00211">
    <property type="entry name" value="ABC_TRANSPORTER_1"/>
    <property type="match status" value="1"/>
</dbReference>
<dbReference type="GO" id="GO:0005524">
    <property type="term" value="F:ATP binding"/>
    <property type="evidence" value="ECO:0007669"/>
    <property type="project" value="UniProtKB-KW"/>
</dbReference>
<dbReference type="InterPro" id="IPR050683">
    <property type="entry name" value="Bact_Polysacc_Export_ATP-bd"/>
</dbReference>
<dbReference type="CDD" id="cd03220">
    <property type="entry name" value="ABC_KpsT_Wzt"/>
    <property type="match status" value="1"/>
</dbReference>
<dbReference type="EMBL" id="CAFAAL010000228">
    <property type="protein sequence ID" value="CAB4819858.1"/>
    <property type="molecule type" value="Genomic_DNA"/>
</dbReference>
<keyword evidence="2" id="KW-0813">Transport</keyword>
<comment type="similarity">
    <text evidence="1">Belongs to the ABC transporter superfamily.</text>
</comment>
<dbReference type="GO" id="GO:0016020">
    <property type="term" value="C:membrane"/>
    <property type="evidence" value="ECO:0007669"/>
    <property type="project" value="InterPro"/>
</dbReference>
<evidence type="ECO:0000259" key="5">
    <source>
        <dbReference type="PROSITE" id="PS50893"/>
    </source>
</evidence>
<dbReference type="Gene3D" id="3.40.50.300">
    <property type="entry name" value="P-loop containing nucleotide triphosphate hydrolases"/>
    <property type="match status" value="1"/>
</dbReference>
<dbReference type="PROSITE" id="PS50893">
    <property type="entry name" value="ABC_TRANSPORTER_2"/>
    <property type="match status" value="1"/>
</dbReference>
<keyword evidence="4" id="KW-0067">ATP-binding</keyword>
<dbReference type="InterPro" id="IPR015860">
    <property type="entry name" value="ABC_transpr_TagH-like"/>
</dbReference>
<protein>
    <submittedName>
        <fullName evidence="6">Unannotated protein</fullName>
    </submittedName>
</protein>
<gene>
    <name evidence="6" type="ORF">UFOPK3004_01770</name>
</gene>
<accession>A0A6J6ZL98</accession>
<dbReference type="InterPro" id="IPR027417">
    <property type="entry name" value="P-loop_NTPase"/>
</dbReference>
<dbReference type="AlphaFoldDB" id="A0A6J6ZL98"/>
<proteinExistence type="inferred from homology"/>
<organism evidence="6">
    <name type="scientific">freshwater metagenome</name>
    <dbReference type="NCBI Taxonomy" id="449393"/>
    <lineage>
        <taxon>unclassified sequences</taxon>
        <taxon>metagenomes</taxon>
        <taxon>ecological metagenomes</taxon>
    </lineage>
</organism>
<reference evidence="6" key="1">
    <citation type="submission" date="2020-05" db="EMBL/GenBank/DDBJ databases">
        <authorList>
            <person name="Chiriac C."/>
            <person name="Salcher M."/>
            <person name="Ghai R."/>
            <person name="Kavagutti S V."/>
        </authorList>
    </citation>
    <scope>NUCLEOTIDE SEQUENCE</scope>
</reference>
<evidence type="ECO:0000256" key="3">
    <source>
        <dbReference type="ARBA" id="ARBA00022741"/>
    </source>
</evidence>
<evidence type="ECO:0000256" key="2">
    <source>
        <dbReference type="ARBA" id="ARBA00022448"/>
    </source>
</evidence>
<evidence type="ECO:0000256" key="1">
    <source>
        <dbReference type="ARBA" id="ARBA00005417"/>
    </source>
</evidence>
<dbReference type="InterPro" id="IPR017871">
    <property type="entry name" value="ABC_transporter-like_CS"/>
</dbReference>
<feature type="domain" description="ABC transporter" evidence="5">
    <location>
        <begin position="25"/>
        <end position="249"/>
    </location>
</feature>
<sequence>MSTQNPISLKGLGIRYNMRLSRKRSARKTVLKTARLDAKGYFWALRKIDLEIREGEIVAVIGANGAGKSTLLATLAGILIPDEGVAKVYGSITTLLHIGAGFNDDMNAEENIMLVGAFLGIPGSIMKKKVPGILEFADIGDFAKSEVRTYSSGMRARLGFAVATAVNPDVLLVDEVLSTGDAAFRDKARNRILELMDKARAVVYVTHDLNSAKELCTRAIELEGGRVIADGPARKIIAAYEKKMAIRASVKPTPKARRKAPRRTSKA</sequence>
<dbReference type="SUPFAM" id="SSF52540">
    <property type="entry name" value="P-loop containing nucleoside triphosphate hydrolases"/>
    <property type="match status" value="1"/>
</dbReference>
<evidence type="ECO:0000256" key="4">
    <source>
        <dbReference type="ARBA" id="ARBA00022840"/>
    </source>
</evidence>
<dbReference type="PANTHER" id="PTHR46743">
    <property type="entry name" value="TEICHOIC ACIDS EXPORT ATP-BINDING PROTEIN TAGH"/>
    <property type="match status" value="1"/>
</dbReference>
<dbReference type="GO" id="GO:0140359">
    <property type="term" value="F:ABC-type transporter activity"/>
    <property type="evidence" value="ECO:0007669"/>
    <property type="project" value="InterPro"/>
</dbReference>
<dbReference type="SMART" id="SM00382">
    <property type="entry name" value="AAA"/>
    <property type="match status" value="1"/>
</dbReference>
<dbReference type="Pfam" id="PF00005">
    <property type="entry name" value="ABC_tran"/>
    <property type="match status" value="1"/>
</dbReference>
<dbReference type="InterPro" id="IPR003439">
    <property type="entry name" value="ABC_transporter-like_ATP-bd"/>
</dbReference>
<keyword evidence="3" id="KW-0547">Nucleotide-binding</keyword>